<accession>A0A0J1I1E2</accession>
<dbReference type="InterPro" id="IPR011256">
    <property type="entry name" value="Reg_factor_effector_dom_sf"/>
</dbReference>
<protein>
    <recommendedName>
        <fullName evidence="3">DUF5085 domain-containing protein</fullName>
    </recommendedName>
</protein>
<evidence type="ECO:0008006" key="3">
    <source>
        <dbReference type="Google" id="ProtNLM"/>
    </source>
</evidence>
<organism evidence="1 2">
    <name type="scientific">Bacillus anthracis</name>
    <name type="common">anthrax bacterium</name>
    <dbReference type="NCBI Taxonomy" id="1392"/>
    <lineage>
        <taxon>Bacteria</taxon>
        <taxon>Bacillati</taxon>
        <taxon>Bacillota</taxon>
        <taxon>Bacilli</taxon>
        <taxon>Bacillales</taxon>
        <taxon>Bacillaceae</taxon>
        <taxon>Bacillus</taxon>
        <taxon>Bacillus cereus group</taxon>
    </lineage>
</organism>
<evidence type="ECO:0000313" key="1">
    <source>
        <dbReference type="EMBL" id="KLV19698.1"/>
    </source>
</evidence>
<comment type="caution">
    <text evidence="1">The sequence shown here is derived from an EMBL/GenBank/DDBJ whole genome shotgun (WGS) entry which is preliminary data.</text>
</comment>
<dbReference type="EMBL" id="LDPG01000003">
    <property type="protein sequence ID" value="KLV19698.1"/>
    <property type="molecule type" value="Genomic_DNA"/>
</dbReference>
<sequence>MKIQYKALSLLNLISITQIVKKEDWLLPAIALRNQVVHNGIYAVGPVLFKYQPLENEPEYGEYTYSVPVNERVKLGENSAYEYVDGLIIEEALCVRFTDEDGDIEEAYNLIHEFAEQHHIKLENSFYHVCLDVYGDMWLDIYAPIIEVGETIK</sequence>
<gene>
    <name evidence="1" type="ORF">ABW01_07020</name>
</gene>
<dbReference type="AlphaFoldDB" id="A0A0J1I1E2"/>
<dbReference type="PATRIC" id="fig|1392.242.peg.3880"/>
<dbReference type="Gene3D" id="3.20.80.10">
    <property type="entry name" value="Regulatory factor, effector binding domain"/>
    <property type="match status" value="1"/>
</dbReference>
<proteinExistence type="predicted"/>
<dbReference type="Proteomes" id="UP000035904">
    <property type="component" value="Unassembled WGS sequence"/>
</dbReference>
<dbReference type="RefSeq" id="WP_001990250.1">
    <property type="nucleotide sequence ID" value="NZ_LDPG01000003.1"/>
</dbReference>
<dbReference type="Pfam" id="PF16895">
    <property type="entry name" value="DUF5085"/>
    <property type="match status" value="1"/>
</dbReference>
<evidence type="ECO:0000313" key="2">
    <source>
        <dbReference type="Proteomes" id="UP000035904"/>
    </source>
</evidence>
<dbReference type="InterPro" id="IPR031664">
    <property type="entry name" value="DUF5085"/>
</dbReference>
<name>A0A0J1I1E2_BACAN</name>
<reference evidence="1 2" key="1">
    <citation type="submission" date="2015-05" db="EMBL/GenBank/DDBJ databases">
        <title>Whole genome sequence and identification of bacterial endophytes from Costus igneus.</title>
        <authorList>
            <person name="Lee Y.P."/>
            <person name="Gan H.M."/>
            <person name="Eng W."/>
            <person name="Wheatley M.S."/>
            <person name="Caraballo A."/>
            <person name="Polter S."/>
            <person name="Savka M.A."/>
            <person name="Hudson A.O."/>
        </authorList>
    </citation>
    <scope>NUCLEOTIDE SEQUENCE [LARGE SCALE GENOMIC DNA]</scope>
    <source>
        <strain evidence="1 2">RIT375</strain>
    </source>
</reference>